<proteinExistence type="predicted"/>
<accession>A0A4U5M7Y8</accession>
<name>A0A4U5M7Y8_STECR</name>
<gene>
    <name evidence="1" type="ORF">L596_025504</name>
</gene>
<reference evidence="1 2" key="2">
    <citation type="journal article" date="2019" name="G3 (Bethesda)">
        <title>Hybrid Assembly of the Genome of the Entomopathogenic Nematode Steinernema carpocapsae Identifies the X-Chromosome.</title>
        <authorList>
            <person name="Serra L."/>
            <person name="Macchietto M."/>
            <person name="Macias-Munoz A."/>
            <person name="McGill C.J."/>
            <person name="Rodriguez I.M."/>
            <person name="Rodriguez B."/>
            <person name="Murad R."/>
            <person name="Mortazavi A."/>
        </authorList>
    </citation>
    <scope>NUCLEOTIDE SEQUENCE [LARGE SCALE GENOMIC DNA]</scope>
    <source>
        <strain evidence="1 2">ALL</strain>
    </source>
</reference>
<sequence length="377" mass="43130">MERVPDNFAEDVAHLCGIDSLKELQKLDNKYGKFAKLHKNYRFNLAVEIYLSDPKNFSLDNLGSYRVKIEPKKQLPAGECPLAHVIANHKYLSKLIVDIGVHYGKHANVTPFGTFFLSELKKLHTRCRFVQLIIANDRPKMTEIDLANFELLMDNVGLHFDQTNVEMKLEIADKNAQLPLIERFFQKSFVSMVLDEDWDYVGYNDNVVDLFFNINVLSAAKDTNLPGILSKWFKSEDRNSGKFYLAWTGGHFYDSEAFFEGFELEPITWKKGCLKDHKKLKVSPRIVKHMGEACTFSGDVVVRLLCKKHPKLENYYICLLLEASVSQLSAAMEEDSDDGTRKTPKKVKTLSLKLKNHEFAQNAQSVALFSCAMQKLT</sequence>
<protein>
    <submittedName>
        <fullName evidence="1">Uncharacterized protein</fullName>
    </submittedName>
</protein>
<reference evidence="1 2" key="1">
    <citation type="journal article" date="2015" name="Genome Biol.">
        <title>Comparative genomics of Steinernema reveals deeply conserved gene regulatory networks.</title>
        <authorList>
            <person name="Dillman A.R."/>
            <person name="Macchietto M."/>
            <person name="Porter C.F."/>
            <person name="Rogers A."/>
            <person name="Williams B."/>
            <person name="Antoshechkin I."/>
            <person name="Lee M.M."/>
            <person name="Goodwin Z."/>
            <person name="Lu X."/>
            <person name="Lewis E.E."/>
            <person name="Goodrich-Blair H."/>
            <person name="Stock S.P."/>
            <person name="Adams B.J."/>
            <person name="Sternberg P.W."/>
            <person name="Mortazavi A."/>
        </authorList>
    </citation>
    <scope>NUCLEOTIDE SEQUENCE [LARGE SCALE GENOMIC DNA]</scope>
    <source>
        <strain evidence="1 2">ALL</strain>
    </source>
</reference>
<organism evidence="1 2">
    <name type="scientific">Steinernema carpocapsae</name>
    <name type="common">Entomopathogenic nematode</name>
    <dbReference type="NCBI Taxonomy" id="34508"/>
    <lineage>
        <taxon>Eukaryota</taxon>
        <taxon>Metazoa</taxon>
        <taxon>Ecdysozoa</taxon>
        <taxon>Nematoda</taxon>
        <taxon>Chromadorea</taxon>
        <taxon>Rhabditida</taxon>
        <taxon>Tylenchina</taxon>
        <taxon>Panagrolaimomorpha</taxon>
        <taxon>Strongyloidoidea</taxon>
        <taxon>Steinernematidae</taxon>
        <taxon>Steinernema</taxon>
    </lineage>
</organism>
<keyword evidence="2" id="KW-1185">Reference proteome</keyword>
<dbReference type="AlphaFoldDB" id="A0A4U5M7Y8"/>
<evidence type="ECO:0000313" key="2">
    <source>
        <dbReference type="Proteomes" id="UP000298663"/>
    </source>
</evidence>
<dbReference type="EMBL" id="AZBU02000009">
    <property type="protein sequence ID" value="TKR65040.1"/>
    <property type="molecule type" value="Genomic_DNA"/>
</dbReference>
<comment type="caution">
    <text evidence="1">The sequence shown here is derived from an EMBL/GenBank/DDBJ whole genome shotgun (WGS) entry which is preliminary data.</text>
</comment>
<evidence type="ECO:0000313" key="1">
    <source>
        <dbReference type="EMBL" id="TKR65040.1"/>
    </source>
</evidence>
<dbReference type="Proteomes" id="UP000298663">
    <property type="component" value="Unassembled WGS sequence"/>
</dbReference>
<dbReference type="OrthoDB" id="10488918at2759"/>